<feature type="transmembrane region" description="Helical" evidence="4">
    <location>
        <begin position="113"/>
        <end position="139"/>
    </location>
</feature>
<feature type="transmembrane region" description="Helical" evidence="4">
    <location>
        <begin position="311"/>
        <end position="338"/>
    </location>
</feature>
<feature type="transmembrane region" description="Helical" evidence="4">
    <location>
        <begin position="350"/>
        <end position="369"/>
    </location>
</feature>
<evidence type="ECO:0000313" key="7">
    <source>
        <dbReference type="Proteomes" id="UP000539175"/>
    </source>
</evidence>
<dbReference type="PANTHER" id="PTHR42910">
    <property type="entry name" value="TRANSPORTER SCO4007-RELATED"/>
    <property type="match status" value="1"/>
</dbReference>
<organism evidence="6 7">
    <name type="scientific">Nitrospirillum iridis</name>
    <dbReference type="NCBI Taxonomy" id="765888"/>
    <lineage>
        <taxon>Bacteria</taxon>
        <taxon>Pseudomonadati</taxon>
        <taxon>Pseudomonadota</taxon>
        <taxon>Alphaproteobacteria</taxon>
        <taxon>Rhodospirillales</taxon>
        <taxon>Azospirillaceae</taxon>
        <taxon>Nitrospirillum</taxon>
    </lineage>
</organism>
<feature type="transmembrane region" description="Helical" evidence="4">
    <location>
        <begin position="146"/>
        <end position="164"/>
    </location>
</feature>
<dbReference type="SUPFAM" id="SSF103473">
    <property type="entry name" value="MFS general substrate transporter"/>
    <property type="match status" value="1"/>
</dbReference>
<feature type="transmembrane region" description="Helical" evidence="4">
    <location>
        <begin position="176"/>
        <end position="196"/>
    </location>
</feature>
<dbReference type="AlphaFoldDB" id="A0A7X0AXQ7"/>
<proteinExistence type="predicted"/>
<accession>A0A7X0AXQ7</accession>
<sequence length="409" mass="42150">MTKVSMTQASPLPEPQAPDLTGALTVAMALACGIAVANIYYNQPMLGILEREFGGAALAGFVPTATQLGYAAGLVLLVPLGDLVDRRRLIVLQLLAIGLALAAAAVAPTASALAVASLFIGVLSTVAQQIVPFAATLAAPERRGRVIGMVMSGLLCGVLFSRTLGGFVATHHGWRAMFWLAVPLAWGTAALMAATLPRHAPASPLRYGQALASLAHLWRRHPALRAAALTQGALFAAFTAFWTILSLRLEQPAFGLGADIAGLFGVIGAAGVVAAPIAGRLADQRGPHLVVILGSVVTLLAWLLFGSWANIWAMVVGVVILDFGMQGALVSNQAIVFALDPQARSRLNTVFMGCMFLGGALGSAAATAAWKLGAWPAVCTLGGGLSVLAFGIQVLLGLRRRRAATTTGA</sequence>
<reference evidence="6 7" key="1">
    <citation type="submission" date="2020-08" db="EMBL/GenBank/DDBJ databases">
        <title>Genomic Encyclopedia of Type Strains, Phase IV (KMG-IV): sequencing the most valuable type-strain genomes for metagenomic binning, comparative biology and taxonomic classification.</title>
        <authorList>
            <person name="Goeker M."/>
        </authorList>
    </citation>
    <scope>NUCLEOTIDE SEQUENCE [LARGE SCALE GENOMIC DNA]</scope>
    <source>
        <strain evidence="6 7">DSM 22198</strain>
    </source>
</reference>
<dbReference type="Proteomes" id="UP000539175">
    <property type="component" value="Unassembled WGS sequence"/>
</dbReference>
<dbReference type="RefSeq" id="WP_246463099.1">
    <property type="nucleotide sequence ID" value="NZ_JACIIZ010000006.1"/>
</dbReference>
<feature type="transmembrane region" description="Helical" evidence="4">
    <location>
        <begin position="20"/>
        <end position="41"/>
    </location>
</feature>
<feature type="transmembrane region" description="Helical" evidence="4">
    <location>
        <begin position="53"/>
        <end position="77"/>
    </location>
</feature>
<dbReference type="GO" id="GO:0022857">
    <property type="term" value="F:transmembrane transporter activity"/>
    <property type="evidence" value="ECO:0007669"/>
    <property type="project" value="InterPro"/>
</dbReference>
<evidence type="ECO:0000256" key="1">
    <source>
        <dbReference type="ARBA" id="ARBA00022692"/>
    </source>
</evidence>
<keyword evidence="7" id="KW-1185">Reference proteome</keyword>
<dbReference type="PROSITE" id="PS51257">
    <property type="entry name" value="PROKAR_LIPOPROTEIN"/>
    <property type="match status" value="1"/>
</dbReference>
<dbReference type="InterPro" id="IPR020846">
    <property type="entry name" value="MFS_dom"/>
</dbReference>
<name>A0A7X0AXQ7_9PROT</name>
<keyword evidence="1 4" id="KW-0812">Transmembrane</keyword>
<dbReference type="PANTHER" id="PTHR42910:SF1">
    <property type="entry name" value="MAJOR FACILITATOR SUPERFAMILY (MFS) PROFILE DOMAIN-CONTAINING PROTEIN"/>
    <property type="match status" value="1"/>
</dbReference>
<dbReference type="InterPro" id="IPR036259">
    <property type="entry name" value="MFS_trans_sf"/>
</dbReference>
<dbReference type="PROSITE" id="PS50850">
    <property type="entry name" value="MFS"/>
    <property type="match status" value="1"/>
</dbReference>
<dbReference type="Pfam" id="PF07690">
    <property type="entry name" value="MFS_1"/>
    <property type="match status" value="1"/>
</dbReference>
<dbReference type="InterPro" id="IPR011701">
    <property type="entry name" value="MFS"/>
</dbReference>
<protein>
    <submittedName>
        <fullName evidence="6">Putative MFS family arabinose efflux permease</fullName>
    </submittedName>
</protein>
<evidence type="ECO:0000256" key="3">
    <source>
        <dbReference type="ARBA" id="ARBA00023136"/>
    </source>
</evidence>
<evidence type="ECO:0000259" key="5">
    <source>
        <dbReference type="PROSITE" id="PS50850"/>
    </source>
</evidence>
<dbReference type="EMBL" id="JACIIZ010000006">
    <property type="protein sequence ID" value="MBB6252067.1"/>
    <property type="molecule type" value="Genomic_DNA"/>
</dbReference>
<keyword evidence="3 4" id="KW-0472">Membrane</keyword>
<dbReference type="Gene3D" id="1.20.1250.20">
    <property type="entry name" value="MFS general substrate transporter like domains"/>
    <property type="match status" value="1"/>
</dbReference>
<comment type="caution">
    <text evidence="6">The sequence shown here is derived from an EMBL/GenBank/DDBJ whole genome shotgun (WGS) entry which is preliminary data.</text>
</comment>
<dbReference type="CDD" id="cd17324">
    <property type="entry name" value="MFS_NepI_like"/>
    <property type="match status" value="1"/>
</dbReference>
<feature type="transmembrane region" description="Helical" evidence="4">
    <location>
        <begin position="375"/>
        <end position="396"/>
    </location>
</feature>
<feature type="transmembrane region" description="Helical" evidence="4">
    <location>
        <begin position="289"/>
        <end position="305"/>
    </location>
</feature>
<keyword evidence="2 4" id="KW-1133">Transmembrane helix</keyword>
<feature type="transmembrane region" description="Helical" evidence="4">
    <location>
        <begin position="226"/>
        <end position="247"/>
    </location>
</feature>
<feature type="domain" description="Major facilitator superfamily (MFS) profile" evidence="5">
    <location>
        <begin position="24"/>
        <end position="401"/>
    </location>
</feature>
<evidence type="ECO:0000313" key="6">
    <source>
        <dbReference type="EMBL" id="MBB6252067.1"/>
    </source>
</evidence>
<feature type="transmembrane region" description="Helical" evidence="4">
    <location>
        <begin position="253"/>
        <end position="277"/>
    </location>
</feature>
<gene>
    <name evidence="6" type="ORF">FHS74_002627</name>
</gene>
<evidence type="ECO:0000256" key="2">
    <source>
        <dbReference type="ARBA" id="ARBA00022989"/>
    </source>
</evidence>
<evidence type="ECO:0000256" key="4">
    <source>
        <dbReference type="SAM" id="Phobius"/>
    </source>
</evidence>
<feature type="transmembrane region" description="Helical" evidence="4">
    <location>
        <begin position="89"/>
        <end position="107"/>
    </location>
</feature>